<accession>A0A329MK14</accession>
<evidence type="ECO:0000313" key="1">
    <source>
        <dbReference type="EMBL" id="RAV19918.1"/>
    </source>
</evidence>
<evidence type="ECO:0000313" key="2">
    <source>
        <dbReference type="Proteomes" id="UP000250369"/>
    </source>
</evidence>
<organism evidence="1 2">
    <name type="scientific">Paenibacillus contaminans</name>
    <dbReference type="NCBI Taxonomy" id="450362"/>
    <lineage>
        <taxon>Bacteria</taxon>
        <taxon>Bacillati</taxon>
        <taxon>Bacillota</taxon>
        <taxon>Bacilli</taxon>
        <taxon>Bacillales</taxon>
        <taxon>Paenibacillaceae</taxon>
        <taxon>Paenibacillus</taxon>
    </lineage>
</organism>
<protein>
    <submittedName>
        <fullName evidence="1">Uncharacterized protein</fullName>
    </submittedName>
</protein>
<dbReference type="RefSeq" id="WP_113032347.1">
    <property type="nucleotide sequence ID" value="NZ_QMFB01000010.1"/>
</dbReference>
<dbReference type="Proteomes" id="UP000250369">
    <property type="component" value="Unassembled WGS sequence"/>
</dbReference>
<keyword evidence="2" id="KW-1185">Reference proteome</keyword>
<proteinExistence type="predicted"/>
<dbReference type="AlphaFoldDB" id="A0A329MK14"/>
<gene>
    <name evidence="1" type="ORF">DQG23_18510</name>
</gene>
<dbReference type="EMBL" id="QMFB01000010">
    <property type="protein sequence ID" value="RAV19918.1"/>
    <property type="molecule type" value="Genomic_DNA"/>
</dbReference>
<sequence length="266" mass="29327">MAKRQRHLVRDGVRIPENRENNDPVHYKAGKLGISLIIMLGALFACAQPEAGDAAKRRLDQAFVQLADYSSVKYRGYSELSIAGVTIANRLPGDAGSEGRLGSASADGMSPGSDADPFLTAGQLSEVKKTVRSERLDQAAGERIYETDIDAADWKRIVENNWQARLREALEEARAVPSGSFAKADGTRLAEERLNITERAKERLTNVLPSMAAKPTCTVFTDRRSNKLLRMSLVTELTYIEEGRTKIETVTTTYDFSNPGTNGKYR</sequence>
<reference evidence="1 2" key="1">
    <citation type="journal article" date="2009" name="Int. J. Syst. Evol. Microbiol.">
        <title>Paenibacillus contaminans sp. nov., isolated from a contaminated laboratory plate.</title>
        <authorList>
            <person name="Chou J.H."/>
            <person name="Lee J.H."/>
            <person name="Lin M.C."/>
            <person name="Chang P.S."/>
            <person name="Arun A.B."/>
            <person name="Young C.C."/>
            <person name="Chen W.M."/>
        </authorList>
    </citation>
    <scope>NUCLEOTIDE SEQUENCE [LARGE SCALE GENOMIC DNA]</scope>
    <source>
        <strain evidence="1 2">CKOBP-6</strain>
    </source>
</reference>
<comment type="caution">
    <text evidence="1">The sequence shown here is derived from an EMBL/GenBank/DDBJ whole genome shotgun (WGS) entry which is preliminary data.</text>
</comment>
<name>A0A329MK14_9BACL</name>